<protein>
    <submittedName>
        <fullName evidence="1">Uncharacterized protein</fullName>
    </submittedName>
</protein>
<evidence type="ECO:0000313" key="2">
    <source>
        <dbReference type="Proteomes" id="UP000277204"/>
    </source>
</evidence>
<keyword evidence="2" id="KW-1185">Reference proteome</keyword>
<dbReference type="Proteomes" id="UP000277204">
    <property type="component" value="Unassembled WGS sequence"/>
</dbReference>
<evidence type="ECO:0000313" key="1">
    <source>
        <dbReference type="EMBL" id="VDP19341.1"/>
    </source>
</evidence>
<organism evidence="1 2">
    <name type="scientific">Schistosoma margrebowiei</name>
    <dbReference type="NCBI Taxonomy" id="48269"/>
    <lineage>
        <taxon>Eukaryota</taxon>
        <taxon>Metazoa</taxon>
        <taxon>Spiralia</taxon>
        <taxon>Lophotrochozoa</taxon>
        <taxon>Platyhelminthes</taxon>
        <taxon>Trematoda</taxon>
        <taxon>Digenea</taxon>
        <taxon>Strigeidida</taxon>
        <taxon>Schistosomatoidea</taxon>
        <taxon>Schistosomatidae</taxon>
        <taxon>Schistosoma</taxon>
    </lineage>
</organism>
<dbReference type="AlphaFoldDB" id="A0A3P8BAR3"/>
<proteinExistence type="predicted"/>
<dbReference type="EMBL" id="UZAI01017012">
    <property type="protein sequence ID" value="VDP19341.1"/>
    <property type="molecule type" value="Genomic_DNA"/>
</dbReference>
<sequence length="93" mass="10103">MSSASISNFRRSKRVDSFVVRLCNFSISERCSAAPCIAALICSKALSASVCFSTSSSPCSTAYCFNCVTRSRASFNLIKPLFSRLTSDCNFCL</sequence>
<reference evidence="1 2" key="1">
    <citation type="submission" date="2018-11" db="EMBL/GenBank/DDBJ databases">
        <authorList>
            <consortium name="Pathogen Informatics"/>
        </authorList>
    </citation>
    <scope>NUCLEOTIDE SEQUENCE [LARGE SCALE GENOMIC DNA]</scope>
    <source>
        <strain evidence="1 2">Zambia</strain>
    </source>
</reference>
<accession>A0A3P8BAR3</accession>
<gene>
    <name evidence="1" type="ORF">SMRZ_LOCUS15863</name>
</gene>
<name>A0A3P8BAR3_9TREM</name>